<comment type="subcellular location">
    <subcellularLocation>
        <location evidence="11">Cytoplasm</location>
    </subcellularLocation>
</comment>
<dbReference type="AlphaFoldDB" id="A0A0Q4B879"/>
<keyword evidence="8 11" id="KW-0520">NAD</keyword>
<evidence type="ECO:0000256" key="3">
    <source>
        <dbReference type="ARBA" id="ARBA00007653"/>
    </source>
</evidence>
<protein>
    <recommendedName>
        <fullName evidence="4 11">tRNA uridine 5-carboxymethylaminomethyl modification enzyme MnmG</fullName>
    </recommendedName>
    <alternativeName>
        <fullName evidence="10 11">Glucose-inhibited division protein A</fullName>
    </alternativeName>
</protein>
<dbReference type="InterPro" id="IPR020595">
    <property type="entry name" value="MnmG-rel_CS"/>
</dbReference>
<comment type="similarity">
    <text evidence="3 11">Belongs to the MnmG family.</text>
</comment>
<dbReference type="PATRIC" id="fig|1702214.3.peg.957"/>
<dbReference type="SMART" id="SM01228">
    <property type="entry name" value="GIDA_assoc_3"/>
    <property type="match status" value="1"/>
</dbReference>
<evidence type="ECO:0000256" key="8">
    <source>
        <dbReference type="ARBA" id="ARBA00023027"/>
    </source>
</evidence>
<feature type="binding site" evidence="11">
    <location>
        <begin position="318"/>
        <end position="332"/>
    </location>
    <ligand>
        <name>NAD(+)</name>
        <dbReference type="ChEBI" id="CHEBI:57540"/>
    </ligand>
</feature>
<evidence type="ECO:0000256" key="12">
    <source>
        <dbReference type="SAM" id="MobiDB-lite"/>
    </source>
</evidence>
<evidence type="ECO:0000256" key="2">
    <source>
        <dbReference type="ARBA" id="ARBA00003717"/>
    </source>
</evidence>
<gene>
    <name evidence="11" type="primary">mnmG</name>
    <name evidence="11" type="synonym">gidA</name>
    <name evidence="14" type="ORF">AL399_02955</name>
</gene>
<sequence>MGKLSGKEQPIDCRFDIIVIGGGHAGCEAACASARMGCTTLLITSDITKIAHMSCNPSIGGIGKGQIVREIDALGGYTARITDATTLQFRMLNLSKGPAMHSPRAQCDKRLFSKVWIDTLENTPNLYIIQDTVLNILENGGECKGVKCLYRGEIMASRTILCGGTFLNGLIHIGLKHQPGGRIDEPGVENLSDQLEALGIKRLRFKTGTSARIDARTLDFTQFTEQPGDAEPQHFGYYAEPSPYSCPSGENRTDKTTSEKSNPSPTPSLYSAQDATPAPPTLPQLSCYMAYTNRETHRVIQENLDRSPLYQHVIEGRGPRYCPSIEDKIHVFAGKESHPIFIEPENSSGYLYYLNGFSSSLPLEVQAEALRTIKGFEHVHIVRPGYAVEYDYFDPTMLLHSLESKVIKFLYLAGQVNGTTGYEEAAAQGLLAGINAALSLQGKPPLTVDRQTAYIGVMIDDLVTKGVDEPYRMFTSRAEHRLHLRQDNADARLMELGYRIGLIPEERLTRMRTKYERIGELVKWLEQTSVNPLEMNGWICTQHSAPLTQQVKAYQIALRPEVKLCALMQQMEMLGKIQSAYEQEVIAGAEIQIKYGRYLEKEREEMQNESRLERIGIPSWLNVETLQSVSIEARQKIGRYQPRNLREFASIPGVKVSDVRGLLIAINRKTRRGE</sequence>
<keyword evidence="5 11" id="KW-0285">Flavoprotein</keyword>
<dbReference type="SUPFAM" id="SSF51905">
    <property type="entry name" value="FAD/NAD(P)-binding domain"/>
    <property type="match status" value="1"/>
</dbReference>
<dbReference type="EMBL" id="LIIK01000009">
    <property type="protein sequence ID" value="KQM09257.1"/>
    <property type="molecule type" value="Genomic_DNA"/>
</dbReference>
<evidence type="ECO:0000256" key="6">
    <source>
        <dbReference type="ARBA" id="ARBA00022694"/>
    </source>
</evidence>
<comment type="cofactor">
    <cofactor evidence="1 11">
        <name>FAD</name>
        <dbReference type="ChEBI" id="CHEBI:57692"/>
    </cofactor>
</comment>
<dbReference type="Gene3D" id="3.50.50.60">
    <property type="entry name" value="FAD/NAD(P)-binding domain"/>
    <property type="match status" value="2"/>
</dbReference>
<dbReference type="HAMAP" id="MF_00129">
    <property type="entry name" value="MnmG_GidA"/>
    <property type="match status" value="1"/>
</dbReference>
<dbReference type="PANTHER" id="PTHR11806:SF0">
    <property type="entry name" value="PROTEIN MTO1 HOMOLOG, MITOCHONDRIAL"/>
    <property type="match status" value="1"/>
</dbReference>
<accession>A0A0Q4B879</accession>
<evidence type="ECO:0000256" key="5">
    <source>
        <dbReference type="ARBA" id="ARBA00022630"/>
    </source>
</evidence>
<dbReference type="InterPro" id="IPR049312">
    <property type="entry name" value="GIDA_C_N"/>
</dbReference>
<dbReference type="GO" id="GO:0050660">
    <property type="term" value="F:flavin adenine dinucleotide binding"/>
    <property type="evidence" value="ECO:0007669"/>
    <property type="project" value="UniProtKB-UniRule"/>
</dbReference>
<dbReference type="Pfam" id="PF21680">
    <property type="entry name" value="GIDA_C_1st"/>
    <property type="match status" value="1"/>
</dbReference>
<evidence type="ECO:0000313" key="14">
    <source>
        <dbReference type="EMBL" id="KQM09257.1"/>
    </source>
</evidence>
<comment type="function">
    <text evidence="2 11">NAD-binding protein involved in the addition of a carboxymethylaminomethyl (cmnm) group at the wobble position (U34) of certain tRNAs, forming tRNA-cmnm(5)s(2)U34.</text>
</comment>
<keyword evidence="11" id="KW-0963">Cytoplasm</keyword>
<comment type="caution">
    <text evidence="11">Lacks conserved residue(s) required for the propagation of feature annotation.</text>
</comment>
<dbReference type="Gene3D" id="1.10.10.1800">
    <property type="entry name" value="tRNA uridine 5-carboxymethylaminomethyl modification enzyme MnmG/GidA"/>
    <property type="match status" value="1"/>
</dbReference>
<dbReference type="STRING" id="1702214.AL399_02955"/>
<dbReference type="Pfam" id="PF01134">
    <property type="entry name" value="GIDA"/>
    <property type="match status" value="2"/>
</dbReference>
<dbReference type="InterPro" id="IPR002218">
    <property type="entry name" value="MnmG-rel"/>
</dbReference>
<dbReference type="PROSITE" id="PS01281">
    <property type="entry name" value="GIDA_2"/>
    <property type="match status" value="1"/>
</dbReference>
<reference evidence="14" key="1">
    <citation type="submission" date="2015-08" db="EMBL/GenBank/DDBJ databases">
        <title>Candidatus Bacteriodes Periocalifornicus.</title>
        <authorList>
            <person name="McLean J.S."/>
            <person name="Kelley S."/>
        </authorList>
    </citation>
    <scope>NUCLEOTIDE SEQUENCE [LARGE SCALE GENOMIC DNA]</scope>
    <source>
        <strain evidence="14">12B</strain>
    </source>
</reference>
<proteinExistence type="inferred from homology"/>
<keyword evidence="15" id="KW-1185">Reference proteome</keyword>
<dbReference type="InterPro" id="IPR047001">
    <property type="entry name" value="MnmG_C_subdom"/>
</dbReference>
<comment type="subunit">
    <text evidence="9 11">Homodimer. Heterotetramer of two MnmE and two MnmG subunits.</text>
</comment>
<dbReference type="GO" id="GO:0030488">
    <property type="term" value="P:tRNA methylation"/>
    <property type="evidence" value="ECO:0007669"/>
    <property type="project" value="TreeGrafter"/>
</dbReference>
<evidence type="ECO:0000259" key="13">
    <source>
        <dbReference type="SMART" id="SM01228"/>
    </source>
</evidence>
<evidence type="ECO:0000256" key="9">
    <source>
        <dbReference type="ARBA" id="ARBA00025948"/>
    </source>
</evidence>
<dbReference type="InterPro" id="IPR040131">
    <property type="entry name" value="MnmG_N"/>
</dbReference>
<dbReference type="GO" id="GO:0002098">
    <property type="term" value="P:tRNA wobble uridine modification"/>
    <property type="evidence" value="ECO:0007669"/>
    <property type="project" value="InterPro"/>
</dbReference>
<feature type="region of interest" description="Disordered" evidence="12">
    <location>
        <begin position="225"/>
        <end position="279"/>
    </location>
</feature>
<dbReference type="FunFam" id="3.50.50.60:FF:000002">
    <property type="entry name" value="tRNA uridine 5-carboxymethylaminomethyl modification enzyme MnmG"/>
    <property type="match status" value="1"/>
</dbReference>
<dbReference type="Proteomes" id="UP000054172">
    <property type="component" value="Unassembled WGS sequence"/>
</dbReference>
<feature type="binding site" evidence="11">
    <location>
        <begin position="21"/>
        <end position="26"/>
    </location>
    <ligand>
        <name>FAD</name>
        <dbReference type="ChEBI" id="CHEBI:57692"/>
    </ligand>
</feature>
<dbReference type="Gene3D" id="1.10.150.570">
    <property type="entry name" value="GidA associated domain, C-terminal subdomain"/>
    <property type="match status" value="1"/>
</dbReference>
<feature type="compositionally biased region" description="Polar residues" evidence="12">
    <location>
        <begin position="259"/>
        <end position="274"/>
    </location>
</feature>
<feature type="domain" description="tRNA uridine 5-carboxymethylaminomethyl modification enzyme C-terminal subdomain" evidence="13">
    <location>
        <begin position="593"/>
        <end position="664"/>
    </location>
</feature>
<dbReference type="InterPro" id="IPR026904">
    <property type="entry name" value="MnmG_C"/>
</dbReference>
<evidence type="ECO:0000256" key="7">
    <source>
        <dbReference type="ARBA" id="ARBA00022827"/>
    </source>
</evidence>
<dbReference type="Pfam" id="PF13932">
    <property type="entry name" value="SAM_GIDA_C"/>
    <property type="match status" value="1"/>
</dbReference>
<evidence type="ECO:0000256" key="11">
    <source>
        <dbReference type="HAMAP-Rule" id="MF_00129"/>
    </source>
</evidence>
<keyword evidence="6 11" id="KW-0819">tRNA processing</keyword>
<keyword evidence="7 11" id="KW-0274">FAD</keyword>
<dbReference type="InterPro" id="IPR036188">
    <property type="entry name" value="FAD/NAD-bd_sf"/>
</dbReference>
<evidence type="ECO:0000256" key="10">
    <source>
        <dbReference type="ARBA" id="ARBA00031800"/>
    </source>
</evidence>
<comment type="caution">
    <text evidence="14">The sequence shown here is derived from an EMBL/GenBank/DDBJ whole genome shotgun (WGS) entry which is preliminary data.</text>
</comment>
<evidence type="ECO:0000256" key="1">
    <source>
        <dbReference type="ARBA" id="ARBA00001974"/>
    </source>
</evidence>
<evidence type="ECO:0000256" key="4">
    <source>
        <dbReference type="ARBA" id="ARBA00020461"/>
    </source>
</evidence>
<dbReference type="GO" id="GO:0005829">
    <property type="term" value="C:cytosol"/>
    <property type="evidence" value="ECO:0007669"/>
    <property type="project" value="TreeGrafter"/>
</dbReference>
<organism evidence="14 15">
    <name type="scientific">Candidatus [Bacteroides] periocalifornicus</name>
    <dbReference type="NCBI Taxonomy" id="1702214"/>
    <lineage>
        <taxon>Bacteria</taxon>
        <taxon>Pseudomonadati</taxon>
        <taxon>Bacteroidota</taxon>
    </lineage>
</organism>
<evidence type="ECO:0000313" key="15">
    <source>
        <dbReference type="Proteomes" id="UP000054172"/>
    </source>
</evidence>
<name>A0A0Q4B879_9BACT</name>
<dbReference type="InterPro" id="IPR044920">
    <property type="entry name" value="MnmG_C_subdom_sf"/>
</dbReference>
<dbReference type="PANTHER" id="PTHR11806">
    <property type="entry name" value="GLUCOSE INHIBITED DIVISION PROTEIN A"/>
    <property type="match status" value="1"/>
</dbReference>
<dbReference type="InterPro" id="IPR004416">
    <property type="entry name" value="MnmG"/>
</dbReference>